<feature type="transmembrane region" description="Helical" evidence="1">
    <location>
        <begin position="171"/>
        <end position="191"/>
    </location>
</feature>
<sequence>MTTPEKLFCHRLISEWKYNFGVWKTVIDWTVALYIVIPFLAFAAYQYLEWWKATPHWLDLVPFSLFAATSLIFAWSGTVRVFFQEADQLFLWNRHKWLDTMIRRGIIYSICLNLTTSVLFFLLLAPLLIGHYQMSINELISFGLITFLVKIVLNLLKQLLTLIFQGVKQWIILKGMLILFGFLFVTCIPNILSNSTLYIPCILILLLIISILINKRMNITGCFLLDIEREYRERLKYVTFLLKVSGTNFKNPQKPKKRPLLFRNSNIIFNKRTAVNGLVEFGIKSTLRSKQRMQQYITFVSICLLAVLGFSTYKWLIWFILSFILTNFVNVDWKESMRSDFIKVFQWKKEDKYLATRKFLFLMSLPGLMVVSFAIGYQTFSWIEAIAFLPLSVGVAFLMSKIVSLYSSF</sequence>
<keyword evidence="1" id="KW-0812">Transmembrane</keyword>
<reference evidence="2 3" key="1">
    <citation type="submission" date="2022-08" db="EMBL/GenBank/DDBJ databases">
        <title>Proteogenomics of the novel Dehalobacterium formicoaceticum strain EZ94 highlights a key role of methyltransferases during anaerobic dichloromethane degradation.</title>
        <authorList>
            <person name="Wasmund K."/>
        </authorList>
    </citation>
    <scope>NUCLEOTIDE SEQUENCE [LARGE SCALE GENOMIC DNA]</scope>
    <source>
        <strain evidence="2 3">EZ94</strain>
    </source>
</reference>
<feature type="transmembrane region" description="Helical" evidence="1">
    <location>
        <begin position="316"/>
        <end position="333"/>
    </location>
</feature>
<evidence type="ECO:0000256" key="1">
    <source>
        <dbReference type="SAM" id="Phobius"/>
    </source>
</evidence>
<feature type="transmembrane region" description="Helical" evidence="1">
    <location>
        <begin position="60"/>
        <end position="83"/>
    </location>
</feature>
<accession>A0ABT1Y1E8</accession>
<feature type="transmembrane region" description="Helical" evidence="1">
    <location>
        <begin position="26"/>
        <end position="48"/>
    </location>
</feature>
<organism evidence="2 3">
    <name type="scientific">Dehalobacterium formicoaceticum</name>
    <dbReference type="NCBI Taxonomy" id="51515"/>
    <lineage>
        <taxon>Bacteria</taxon>
        <taxon>Bacillati</taxon>
        <taxon>Bacillota</taxon>
        <taxon>Clostridia</taxon>
        <taxon>Eubacteriales</taxon>
        <taxon>Peptococcaceae</taxon>
        <taxon>Dehalobacterium</taxon>
    </lineage>
</organism>
<proteinExistence type="predicted"/>
<feature type="transmembrane region" description="Helical" evidence="1">
    <location>
        <begin position="359"/>
        <end position="380"/>
    </location>
</feature>
<keyword evidence="1" id="KW-1133">Transmembrane helix</keyword>
<comment type="caution">
    <text evidence="2">The sequence shown here is derived from an EMBL/GenBank/DDBJ whole genome shotgun (WGS) entry which is preliminary data.</text>
</comment>
<dbReference type="Proteomes" id="UP001524944">
    <property type="component" value="Unassembled WGS sequence"/>
</dbReference>
<dbReference type="RefSeq" id="WP_345967960.1">
    <property type="nucleotide sequence ID" value="NZ_JANPWE010000001.1"/>
</dbReference>
<dbReference type="Pfam" id="PF05975">
    <property type="entry name" value="EcsB"/>
    <property type="match status" value="1"/>
</dbReference>
<feature type="transmembrane region" description="Helical" evidence="1">
    <location>
        <begin position="197"/>
        <end position="214"/>
    </location>
</feature>
<name>A0ABT1Y1E8_9FIRM</name>
<dbReference type="EMBL" id="JANPWE010000001">
    <property type="protein sequence ID" value="MCR6544694.1"/>
    <property type="molecule type" value="Genomic_DNA"/>
</dbReference>
<feature type="transmembrane region" description="Helical" evidence="1">
    <location>
        <begin position="139"/>
        <end position="159"/>
    </location>
</feature>
<feature type="transmembrane region" description="Helical" evidence="1">
    <location>
        <begin position="293"/>
        <end position="310"/>
    </location>
</feature>
<evidence type="ECO:0000313" key="3">
    <source>
        <dbReference type="Proteomes" id="UP001524944"/>
    </source>
</evidence>
<evidence type="ECO:0000313" key="2">
    <source>
        <dbReference type="EMBL" id="MCR6544694.1"/>
    </source>
</evidence>
<feature type="transmembrane region" description="Helical" evidence="1">
    <location>
        <begin position="104"/>
        <end position="127"/>
    </location>
</feature>
<feature type="transmembrane region" description="Helical" evidence="1">
    <location>
        <begin position="386"/>
        <end position="406"/>
    </location>
</feature>
<keyword evidence="1" id="KW-0472">Membrane</keyword>
<gene>
    <name evidence="2" type="ORF">NVS47_04045</name>
</gene>
<protein>
    <submittedName>
        <fullName evidence="2">ABC transporter permease</fullName>
    </submittedName>
</protein>
<keyword evidence="3" id="KW-1185">Reference proteome</keyword>
<dbReference type="InterPro" id="IPR010288">
    <property type="entry name" value="EcsB_ABC"/>
</dbReference>